<gene>
    <name evidence="7" type="primary">LOC110692847</name>
</gene>
<keyword evidence="4" id="KW-0804">Transcription</keyword>
<dbReference type="AlphaFoldDB" id="A0A803MCM8"/>
<dbReference type="InterPro" id="IPR015300">
    <property type="entry name" value="DNA-bd_pseudobarrel_sf"/>
</dbReference>
<dbReference type="EnsemblPlants" id="AUR62027221-RA">
    <property type="protein sequence ID" value="AUR62027221-RA:cds"/>
    <property type="gene ID" value="AUR62027221"/>
</dbReference>
<evidence type="ECO:0000256" key="1">
    <source>
        <dbReference type="ARBA" id="ARBA00004123"/>
    </source>
</evidence>
<keyword evidence="8" id="KW-1185">Reference proteome</keyword>
<dbReference type="PROSITE" id="PS50863">
    <property type="entry name" value="B3"/>
    <property type="match status" value="2"/>
</dbReference>
<sequence length="337" mass="39496">MLVKAMRTNGGAKLIIARNTSLTSEEDKKVRAYAYQRKQPLFVIRIQPSFVVKNFNLGIPKEFANRYLDKKRPFSLTFNVQIDASKTWPVLVDADYTHVKFRKGWKDFALKNKLKVGDICIFELIRKHKFQVHIIRVSDEKNAENLVFKTEEEIHYPLITKACRESPPKKRRTNDHTKPCSSVKGMQTSMDNKLIIAHKRNWKLTPEEYKRVRAYAHQCKHPVFVIKMQPSFVEYNFSVGVPKTFRKRYFTYLDKKQYFSHRFNLRTDSGKTWPVTMFASNTHAKLKTGWKSFALDNKLNVDDTCIFELINQQEFKVSILRVANAKGNHENPVKSEV</sequence>
<dbReference type="SMR" id="A0A803MCM8"/>
<name>A0A803MCM8_CHEQI</name>
<dbReference type="SUPFAM" id="SSF101936">
    <property type="entry name" value="DNA-binding pseudobarrel domain"/>
    <property type="match status" value="2"/>
</dbReference>
<dbReference type="OMA" id="RRTNDHT"/>
<dbReference type="SMART" id="SM01019">
    <property type="entry name" value="B3"/>
    <property type="match status" value="2"/>
</dbReference>
<evidence type="ECO:0000256" key="5">
    <source>
        <dbReference type="ARBA" id="ARBA00023242"/>
    </source>
</evidence>
<dbReference type="InterPro" id="IPR044837">
    <property type="entry name" value="REM16-like"/>
</dbReference>
<evidence type="ECO:0000256" key="2">
    <source>
        <dbReference type="ARBA" id="ARBA00023015"/>
    </source>
</evidence>
<evidence type="ECO:0000313" key="8">
    <source>
        <dbReference type="Proteomes" id="UP000596660"/>
    </source>
</evidence>
<dbReference type="PANTHER" id="PTHR31391">
    <property type="entry name" value="B3 DOMAIN-CONTAINING PROTEIN OS11G0197600-RELATED"/>
    <property type="match status" value="1"/>
</dbReference>
<dbReference type="GO" id="GO:0005634">
    <property type="term" value="C:nucleus"/>
    <property type="evidence" value="ECO:0007669"/>
    <property type="project" value="UniProtKB-SubCell"/>
</dbReference>
<feature type="domain" description="TF-B3" evidence="6">
    <location>
        <begin position="42"/>
        <end position="138"/>
    </location>
</feature>
<comment type="subcellular location">
    <subcellularLocation>
        <location evidence="1">Nucleus</location>
    </subcellularLocation>
</comment>
<dbReference type="Proteomes" id="UP000596660">
    <property type="component" value="Unplaced"/>
</dbReference>
<dbReference type="PANTHER" id="PTHR31391:SF165">
    <property type="entry name" value="B3 DOMAIN-CONTAINING PROTEIN LOC_OS12G40080-LIKE"/>
    <property type="match status" value="1"/>
</dbReference>
<evidence type="ECO:0000313" key="7">
    <source>
        <dbReference type="EnsemblPlants" id="AUR62027221-RA:cds"/>
    </source>
</evidence>
<dbReference type="GO" id="GO:0003677">
    <property type="term" value="F:DNA binding"/>
    <property type="evidence" value="ECO:0007669"/>
    <property type="project" value="UniProtKB-KW"/>
</dbReference>
<dbReference type="InterPro" id="IPR003340">
    <property type="entry name" value="B3_DNA-bd"/>
</dbReference>
<proteinExistence type="predicted"/>
<dbReference type="Gramene" id="AUR62027221-RA">
    <property type="protein sequence ID" value="AUR62027221-RA:cds"/>
    <property type="gene ID" value="AUR62027221"/>
</dbReference>
<dbReference type="CDD" id="cd10017">
    <property type="entry name" value="B3_DNA"/>
    <property type="match status" value="2"/>
</dbReference>
<dbReference type="Pfam" id="PF02362">
    <property type="entry name" value="B3"/>
    <property type="match status" value="2"/>
</dbReference>
<evidence type="ECO:0000259" key="6">
    <source>
        <dbReference type="PROSITE" id="PS50863"/>
    </source>
</evidence>
<feature type="domain" description="TF-B3" evidence="6">
    <location>
        <begin position="224"/>
        <end position="323"/>
    </location>
</feature>
<protein>
    <recommendedName>
        <fullName evidence="6">TF-B3 domain-containing protein</fullName>
    </recommendedName>
</protein>
<keyword evidence="2" id="KW-0805">Transcription regulation</keyword>
<keyword evidence="3" id="KW-0238">DNA-binding</keyword>
<evidence type="ECO:0000256" key="3">
    <source>
        <dbReference type="ARBA" id="ARBA00023125"/>
    </source>
</evidence>
<accession>A0A803MCM8</accession>
<keyword evidence="5" id="KW-0539">Nucleus</keyword>
<evidence type="ECO:0000256" key="4">
    <source>
        <dbReference type="ARBA" id="ARBA00023163"/>
    </source>
</evidence>
<dbReference type="Gene3D" id="2.40.330.10">
    <property type="entry name" value="DNA-binding pseudobarrel domain"/>
    <property type="match status" value="2"/>
</dbReference>
<reference evidence="7" key="1">
    <citation type="journal article" date="2017" name="Nature">
        <title>The genome of Chenopodium quinoa.</title>
        <authorList>
            <person name="Jarvis D.E."/>
            <person name="Ho Y.S."/>
            <person name="Lightfoot D.J."/>
            <person name="Schmoeckel S.M."/>
            <person name="Li B."/>
            <person name="Borm T.J.A."/>
            <person name="Ohyanagi H."/>
            <person name="Mineta K."/>
            <person name="Michell C.T."/>
            <person name="Saber N."/>
            <person name="Kharbatia N.M."/>
            <person name="Rupper R.R."/>
            <person name="Sharp A.R."/>
            <person name="Dally N."/>
            <person name="Boughton B.A."/>
            <person name="Woo Y.H."/>
            <person name="Gao G."/>
            <person name="Schijlen E.G.W.M."/>
            <person name="Guo X."/>
            <person name="Momin A.A."/>
            <person name="Negrao S."/>
            <person name="Al-Babili S."/>
            <person name="Gehring C."/>
            <person name="Roessner U."/>
            <person name="Jung C."/>
            <person name="Murphy K."/>
            <person name="Arold S.T."/>
            <person name="Gojobori T."/>
            <person name="van der Linden C.G."/>
            <person name="van Loo E.N."/>
            <person name="Jellen E.N."/>
            <person name="Maughan P.J."/>
            <person name="Tester M."/>
        </authorList>
    </citation>
    <scope>NUCLEOTIDE SEQUENCE [LARGE SCALE GENOMIC DNA]</scope>
    <source>
        <strain evidence="7">cv. PI 614886</strain>
    </source>
</reference>
<organism evidence="7 8">
    <name type="scientific">Chenopodium quinoa</name>
    <name type="common">Quinoa</name>
    <dbReference type="NCBI Taxonomy" id="63459"/>
    <lineage>
        <taxon>Eukaryota</taxon>
        <taxon>Viridiplantae</taxon>
        <taxon>Streptophyta</taxon>
        <taxon>Embryophyta</taxon>
        <taxon>Tracheophyta</taxon>
        <taxon>Spermatophyta</taxon>
        <taxon>Magnoliopsida</taxon>
        <taxon>eudicotyledons</taxon>
        <taxon>Gunneridae</taxon>
        <taxon>Pentapetalae</taxon>
        <taxon>Caryophyllales</taxon>
        <taxon>Chenopodiaceae</taxon>
        <taxon>Chenopodioideae</taxon>
        <taxon>Atripliceae</taxon>
        <taxon>Chenopodium</taxon>
    </lineage>
</organism>
<reference evidence="7" key="2">
    <citation type="submission" date="2021-03" db="UniProtKB">
        <authorList>
            <consortium name="EnsemblPlants"/>
        </authorList>
    </citation>
    <scope>IDENTIFICATION</scope>
</reference>